<accession>A0AAN4ZKG2</accession>
<feature type="non-terminal residue" evidence="1">
    <location>
        <position position="1"/>
    </location>
</feature>
<sequence length="94" mass="9644">AGGGVAVVSLAAANFTTGNGRALGVMAQAGRVTVLWVGVRAVVVHLSGLQTILDAIASSVLVRGRISPSISHVTLDCDGGRNDDEEEKLEFHCC</sequence>
<reference evidence="2" key="1">
    <citation type="submission" date="2022-10" db="EMBL/GenBank/DDBJ databases">
        <title>Genome assembly of Pristionchus species.</title>
        <authorList>
            <person name="Yoshida K."/>
            <person name="Sommer R.J."/>
        </authorList>
    </citation>
    <scope>NUCLEOTIDE SEQUENCE [LARGE SCALE GENOMIC DNA]</scope>
    <source>
        <strain evidence="2">RS5460</strain>
    </source>
</reference>
<name>A0AAN4ZKG2_9BILA</name>
<proteinExistence type="predicted"/>
<dbReference type="AlphaFoldDB" id="A0AAN4ZKG2"/>
<keyword evidence="2" id="KW-1185">Reference proteome</keyword>
<feature type="non-terminal residue" evidence="1">
    <location>
        <position position="94"/>
    </location>
</feature>
<dbReference type="Proteomes" id="UP001328107">
    <property type="component" value="Unassembled WGS sequence"/>
</dbReference>
<evidence type="ECO:0000313" key="1">
    <source>
        <dbReference type="EMBL" id="GMR40994.1"/>
    </source>
</evidence>
<evidence type="ECO:0000313" key="2">
    <source>
        <dbReference type="Proteomes" id="UP001328107"/>
    </source>
</evidence>
<gene>
    <name evidence="1" type="ORF">PMAYCL1PPCAC_11189</name>
</gene>
<comment type="caution">
    <text evidence="1">The sequence shown here is derived from an EMBL/GenBank/DDBJ whole genome shotgun (WGS) entry which is preliminary data.</text>
</comment>
<dbReference type="EMBL" id="BTRK01000003">
    <property type="protein sequence ID" value="GMR40994.1"/>
    <property type="molecule type" value="Genomic_DNA"/>
</dbReference>
<organism evidence="1 2">
    <name type="scientific">Pristionchus mayeri</name>
    <dbReference type="NCBI Taxonomy" id="1317129"/>
    <lineage>
        <taxon>Eukaryota</taxon>
        <taxon>Metazoa</taxon>
        <taxon>Ecdysozoa</taxon>
        <taxon>Nematoda</taxon>
        <taxon>Chromadorea</taxon>
        <taxon>Rhabditida</taxon>
        <taxon>Rhabditina</taxon>
        <taxon>Diplogasteromorpha</taxon>
        <taxon>Diplogasteroidea</taxon>
        <taxon>Neodiplogasteridae</taxon>
        <taxon>Pristionchus</taxon>
    </lineage>
</organism>
<protein>
    <submittedName>
        <fullName evidence="1">Uncharacterized protein</fullName>
    </submittedName>
</protein>